<keyword evidence="6" id="KW-1185">Reference proteome</keyword>
<proteinExistence type="predicted"/>
<dbReference type="SUPFAM" id="SSF48008">
    <property type="entry name" value="GntR ligand-binding domain-like"/>
    <property type="match status" value="1"/>
</dbReference>
<dbReference type="InterPro" id="IPR011711">
    <property type="entry name" value="GntR_C"/>
</dbReference>
<organism evidence="5 6">
    <name type="scientific">Paracoccus cavernae</name>
    <dbReference type="NCBI Taxonomy" id="1571207"/>
    <lineage>
        <taxon>Bacteria</taxon>
        <taxon>Pseudomonadati</taxon>
        <taxon>Pseudomonadota</taxon>
        <taxon>Alphaproteobacteria</taxon>
        <taxon>Rhodobacterales</taxon>
        <taxon>Paracoccaceae</taxon>
        <taxon>Paracoccus</taxon>
    </lineage>
</organism>
<evidence type="ECO:0000256" key="3">
    <source>
        <dbReference type="ARBA" id="ARBA00023163"/>
    </source>
</evidence>
<evidence type="ECO:0000256" key="2">
    <source>
        <dbReference type="ARBA" id="ARBA00023125"/>
    </source>
</evidence>
<accession>A0ABT8DBG1</accession>
<dbReference type="SMART" id="SM00345">
    <property type="entry name" value="HTH_GNTR"/>
    <property type="match status" value="1"/>
</dbReference>
<feature type="domain" description="HTH gntR-type" evidence="4">
    <location>
        <begin position="1"/>
        <end position="64"/>
    </location>
</feature>
<evidence type="ECO:0000259" key="4">
    <source>
        <dbReference type="PROSITE" id="PS50949"/>
    </source>
</evidence>
<dbReference type="Pfam" id="PF07729">
    <property type="entry name" value="FCD"/>
    <property type="match status" value="1"/>
</dbReference>
<evidence type="ECO:0000313" key="6">
    <source>
        <dbReference type="Proteomes" id="UP001243846"/>
    </source>
</evidence>
<comment type="caution">
    <text evidence="5">The sequence shown here is derived from an EMBL/GenBank/DDBJ whole genome shotgun (WGS) entry which is preliminary data.</text>
</comment>
<name>A0ABT8DBG1_9RHOB</name>
<reference evidence="6" key="1">
    <citation type="journal article" date="2019" name="Int. J. Syst. Evol. Microbiol.">
        <title>The Global Catalogue of Microorganisms (GCM) 10K type strain sequencing project: providing services to taxonomists for standard genome sequencing and annotation.</title>
        <authorList>
            <consortium name="The Broad Institute Genomics Platform"/>
            <consortium name="The Broad Institute Genome Sequencing Center for Infectious Disease"/>
            <person name="Wu L."/>
            <person name="Ma J."/>
        </authorList>
    </citation>
    <scope>NUCLEOTIDE SEQUENCE [LARGE SCALE GENOMIC DNA]</scope>
    <source>
        <strain evidence="6">CECT 8482</strain>
    </source>
</reference>
<dbReference type="Gene3D" id="1.20.120.530">
    <property type="entry name" value="GntR ligand-binding domain-like"/>
    <property type="match status" value="1"/>
</dbReference>
<keyword evidence="1" id="KW-0805">Transcription regulation</keyword>
<dbReference type="PROSITE" id="PS50949">
    <property type="entry name" value="HTH_GNTR"/>
    <property type="match status" value="1"/>
</dbReference>
<dbReference type="Pfam" id="PF00392">
    <property type="entry name" value="GntR"/>
    <property type="match status" value="1"/>
</dbReference>
<dbReference type="PANTHER" id="PTHR43537">
    <property type="entry name" value="TRANSCRIPTIONAL REGULATOR, GNTR FAMILY"/>
    <property type="match status" value="1"/>
</dbReference>
<dbReference type="CDD" id="cd07377">
    <property type="entry name" value="WHTH_GntR"/>
    <property type="match status" value="1"/>
</dbReference>
<dbReference type="Proteomes" id="UP001243846">
    <property type="component" value="Unassembled WGS sequence"/>
</dbReference>
<protein>
    <submittedName>
        <fullName evidence="5">FCD domain-containing protein</fullName>
    </submittedName>
</protein>
<dbReference type="Gene3D" id="1.10.10.10">
    <property type="entry name" value="Winged helix-like DNA-binding domain superfamily/Winged helix DNA-binding domain"/>
    <property type="match status" value="1"/>
</dbReference>
<sequence length="238" mass="25833">MVTARLRDLIAAGRWSPQEALPPERRLAAELGCSRETLRRALSALASEGLIWRHQGKGTFLGSAPSGGTLAAPVPLQQLLEIASPHDLIEARLIFEPALAAAAALAADGAAIKAMRQLARATGTAADWRDYEKHDDAFHKAIARASGNALLSGIYAHLVTMRGRARWQRHHDAVFRKARRLEYATEQSALHLAIVEAIAAGDPQAARQAMHDHLAAIRALLRAADNPERGTRNEFFIT</sequence>
<dbReference type="PANTHER" id="PTHR43537:SF5">
    <property type="entry name" value="UXU OPERON TRANSCRIPTIONAL REGULATOR"/>
    <property type="match status" value="1"/>
</dbReference>
<dbReference type="InterPro" id="IPR036388">
    <property type="entry name" value="WH-like_DNA-bd_sf"/>
</dbReference>
<dbReference type="InterPro" id="IPR000524">
    <property type="entry name" value="Tscrpt_reg_HTH_GntR"/>
</dbReference>
<evidence type="ECO:0000256" key="1">
    <source>
        <dbReference type="ARBA" id="ARBA00023015"/>
    </source>
</evidence>
<dbReference type="InterPro" id="IPR036390">
    <property type="entry name" value="WH_DNA-bd_sf"/>
</dbReference>
<evidence type="ECO:0000313" key="5">
    <source>
        <dbReference type="EMBL" id="MDN3714123.1"/>
    </source>
</evidence>
<gene>
    <name evidence="5" type="ORF">QWZ10_24290</name>
</gene>
<dbReference type="SMART" id="SM00895">
    <property type="entry name" value="FCD"/>
    <property type="match status" value="1"/>
</dbReference>
<dbReference type="PRINTS" id="PR00035">
    <property type="entry name" value="HTHGNTR"/>
</dbReference>
<keyword evidence="2" id="KW-0238">DNA-binding</keyword>
<dbReference type="InterPro" id="IPR008920">
    <property type="entry name" value="TF_FadR/GntR_C"/>
</dbReference>
<dbReference type="EMBL" id="JAUFRC010000003">
    <property type="protein sequence ID" value="MDN3714123.1"/>
    <property type="molecule type" value="Genomic_DNA"/>
</dbReference>
<dbReference type="SUPFAM" id="SSF46785">
    <property type="entry name" value="Winged helix' DNA-binding domain"/>
    <property type="match status" value="1"/>
</dbReference>
<keyword evidence="3" id="KW-0804">Transcription</keyword>